<reference evidence="1" key="1">
    <citation type="submission" date="2021-06" db="EMBL/GenBank/DDBJ databases">
        <authorList>
            <person name="Kallberg Y."/>
            <person name="Tangrot J."/>
            <person name="Rosling A."/>
        </authorList>
    </citation>
    <scope>NUCLEOTIDE SEQUENCE</scope>
    <source>
        <strain evidence="1">MT106</strain>
    </source>
</reference>
<dbReference type="EMBL" id="CAJVPL010004788">
    <property type="protein sequence ID" value="CAG8651261.1"/>
    <property type="molecule type" value="Genomic_DNA"/>
</dbReference>
<comment type="caution">
    <text evidence="1">The sequence shown here is derived from an EMBL/GenBank/DDBJ whole genome shotgun (WGS) entry which is preliminary data.</text>
</comment>
<protein>
    <submittedName>
        <fullName evidence="1">3991_t:CDS:1</fullName>
    </submittedName>
</protein>
<gene>
    <name evidence="1" type="ORF">AGERDE_LOCUS11412</name>
</gene>
<keyword evidence="2" id="KW-1185">Reference proteome</keyword>
<accession>A0A9N9H3V9</accession>
<sequence length="49" mass="5733">DWENVYCMGSCGLERDHFVSQKENNIFTDVQEVADIHEQEAEEETSNKK</sequence>
<proteinExistence type="predicted"/>
<evidence type="ECO:0000313" key="2">
    <source>
        <dbReference type="Proteomes" id="UP000789831"/>
    </source>
</evidence>
<organism evidence="1 2">
    <name type="scientific">Ambispora gerdemannii</name>
    <dbReference type="NCBI Taxonomy" id="144530"/>
    <lineage>
        <taxon>Eukaryota</taxon>
        <taxon>Fungi</taxon>
        <taxon>Fungi incertae sedis</taxon>
        <taxon>Mucoromycota</taxon>
        <taxon>Glomeromycotina</taxon>
        <taxon>Glomeromycetes</taxon>
        <taxon>Archaeosporales</taxon>
        <taxon>Ambisporaceae</taxon>
        <taxon>Ambispora</taxon>
    </lineage>
</organism>
<dbReference type="AlphaFoldDB" id="A0A9N9H3V9"/>
<evidence type="ECO:0000313" key="1">
    <source>
        <dbReference type="EMBL" id="CAG8651261.1"/>
    </source>
</evidence>
<dbReference type="Proteomes" id="UP000789831">
    <property type="component" value="Unassembled WGS sequence"/>
</dbReference>
<feature type="non-terminal residue" evidence="1">
    <location>
        <position position="49"/>
    </location>
</feature>
<name>A0A9N9H3V9_9GLOM</name>